<accession>A0A1D8NA47</accession>
<dbReference type="VEuPathDB" id="FungiDB:YALI1_C11057g"/>
<dbReference type="Proteomes" id="UP000182444">
    <property type="component" value="Chromosome 1C"/>
</dbReference>
<proteinExistence type="predicted"/>
<sequence length="88" mass="10173">MGNKIQRLFIKQFASFLEHPERCPTRSSYMLACGLHLCPLEKRPAALYRKKDIIPPTRSALLVEHGPLSPIQLAALPHCWQRPLWKAW</sequence>
<evidence type="ECO:0000313" key="2">
    <source>
        <dbReference type="Proteomes" id="UP000182444"/>
    </source>
</evidence>
<gene>
    <name evidence="1" type="ORF">YALI1_C11057g</name>
</gene>
<dbReference type="AlphaFoldDB" id="A0A1D8NA47"/>
<dbReference type="EMBL" id="CP017555">
    <property type="protein sequence ID" value="AOW02511.1"/>
    <property type="molecule type" value="Genomic_DNA"/>
</dbReference>
<dbReference type="RefSeq" id="XP_068138348.1">
    <property type="nucleotide sequence ID" value="XM_068282247.1"/>
</dbReference>
<organism evidence="1 2">
    <name type="scientific">Yarrowia lipolytica</name>
    <name type="common">Candida lipolytica</name>
    <dbReference type="NCBI Taxonomy" id="4952"/>
    <lineage>
        <taxon>Eukaryota</taxon>
        <taxon>Fungi</taxon>
        <taxon>Dikarya</taxon>
        <taxon>Ascomycota</taxon>
        <taxon>Saccharomycotina</taxon>
        <taxon>Dipodascomycetes</taxon>
        <taxon>Dipodascales</taxon>
        <taxon>Dipodascales incertae sedis</taxon>
        <taxon>Yarrowia</taxon>
    </lineage>
</organism>
<reference evidence="1 2" key="1">
    <citation type="journal article" date="2016" name="PLoS ONE">
        <title>Sequence Assembly of Yarrowia lipolytica Strain W29/CLIB89 Shows Transposable Element Diversity.</title>
        <authorList>
            <person name="Magnan C."/>
            <person name="Yu J."/>
            <person name="Chang I."/>
            <person name="Jahn E."/>
            <person name="Kanomata Y."/>
            <person name="Wu J."/>
            <person name="Zeller M."/>
            <person name="Oakes M."/>
            <person name="Baldi P."/>
            <person name="Sandmeyer S."/>
        </authorList>
    </citation>
    <scope>NUCLEOTIDE SEQUENCE [LARGE SCALE GENOMIC DNA]</scope>
    <source>
        <strain evidence="2">CLIB89(W29)</strain>
    </source>
</reference>
<name>A0A1D8NA47_YARLL</name>
<protein>
    <submittedName>
        <fullName evidence="1">Uncharacterized protein</fullName>
    </submittedName>
</protein>
<evidence type="ECO:0000313" key="1">
    <source>
        <dbReference type="EMBL" id="AOW02511.1"/>
    </source>
</evidence>
<dbReference type="GeneID" id="94582885"/>